<evidence type="ECO:0000256" key="8">
    <source>
        <dbReference type="SAM" id="MobiDB-lite"/>
    </source>
</evidence>
<dbReference type="Gene3D" id="1.25.10.10">
    <property type="entry name" value="Leucine-rich Repeat Variant"/>
    <property type="match status" value="1"/>
</dbReference>
<dbReference type="GO" id="GO:0006606">
    <property type="term" value="P:protein import into nucleus"/>
    <property type="evidence" value="ECO:0007669"/>
    <property type="project" value="InterPro"/>
</dbReference>
<dbReference type="InterPro" id="IPR011989">
    <property type="entry name" value="ARM-like"/>
</dbReference>
<evidence type="ECO:0000256" key="1">
    <source>
        <dbReference type="ARBA" id="ARBA00004123"/>
    </source>
</evidence>
<evidence type="ECO:0000313" key="11">
    <source>
        <dbReference type="Proteomes" id="UP000092321"/>
    </source>
</evidence>
<keyword evidence="3" id="KW-0813">Transport</keyword>
<reference evidence="11" key="1">
    <citation type="journal article" date="2016" name="Proc. Natl. Acad. Sci. U.S.A.">
        <title>Comparative genomics of biotechnologically important yeasts.</title>
        <authorList>
            <person name="Riley R."/>
            <person name="Haridas S."/>
            <person name="Wolfe K.H."/>
            <person name="Lopes M.R."/>
            <person name="Hittinger C.T."/>
            <person name="Goeker M."/>
            <person name="Salamov A.A."/>
            <person name="Wisecaver J.H."/>
            <person name="Long T.M."/>
            <person name="Calvey C.H."/>
            <person name="Aerts A.L."/>
            <person name="Barry K.W."/>
            <person name="Choi C."/>
            <person name="Clum A."/>
            <person name="Coughlan A.Y."/>
            <person name="Deshpande S."/>
            <person name="Douglass A.P."/>
            <person name="Hanson S.J."/>
            <person name="Klenk H.-P."/>
            <person name="LaButti K.M."/>
            <person name="Lapidus A."/>
            <person name="Lindquist E.A."/>
            <person name="Lipzen A.M."/>
            <person name="Meier-Kolthoff J.P."/>
            <person name="Ohm R.A."/>
            <person name="Otillar R.P."/>
            <person name="Pangilinan J.L."/>
            <person name="Peng Y."/>
            <person name="Rokas A."/>
            <person name="Rosa C.A."/>
            <person name="Scheuner C."/>
            <person name="Sibirny A.A."/>
            <person name="Slot J.C."/>
            <person name="Stielow J.B."/>
            <person name="Sun H."/>
            <person name="Kurtzman C.P."/>
            <person name="Blackwell M."/>
            <person name="Grigoriev I.V."/>
            <person name="Jeffries T.W."/>
        </authorList>
    </citation>
    <scope>NUCLEOTIDE SEQUENCE [LARGE SCALE GENOMIC DNA]</scope>
    <source>
        <strain evidence="11">NRRL Y-1626</strain>
    </source>
</reference>
<feature type="region of interest" description="Disordered" evidence="8">
    <location>
        <begin position="818"/>
        <end position="838"/>
    </location>
</feature>
<evidence type="ECO:0000256" key="7">
    <source>
        <dbReference type="ARBA" id="ARBA00023242"/>
    </source>
</evidence>
<dbReference type="PROSITE" id="PS50166">
    <property type="entry name" value="IMPORTIN_B_NT"/>
    <property type="match status" value="1"/>
</dbReference>
<evidence type="ECO:0000256" key="3">
    <source>
        <dbReference type="ARBA" id="ARBA00022448"/>
    </source>
</evidence>
<dbReference type="Pfam" id="PF03810">
    <property type="entry name" value="IBN_N"/>
    <property type="match status" value="1"/>
</dbReference>
<name>A0A1B7TJV1_9ASCO</name>
<keyword evidence="4" id="KW-0963">Cytoplasm</keyword>
<keyword evidence="5" id="KW-0677">Repeat</keyword>
<dbReference type="GO" id="GO:0005737">
    <property type="term" value="C:cytoplasm"/>
    <property type="evidence" value="ECO:0007669"/>
    <property type="project" value="UniProtKB-SubCell"/>
</dbReference>
<dbReference type="InterPro" id="IPR001494">
    <property type="entry name" value="Importin-beta_N"/>
</dbReference>
<dbReference type="Pfam" id="PF25780">
    <property type="entry name" value="TPR_IPO5"/>
    <property type="match status" value="1"/>
</dbReference>
<dbReference type="EMBL" id="LXPE01000001">
    <property type="protein sequence ID" value="OBA29032.1"/>
    <property type="molecule type" value="Genomic_DNA"/>
</dbReference>
<comment type="caution">
    <text evidence="10">The sequence shown here is derived from an EMBL/GenBank/DDBJ whole genome shotgun (WGS) entry which is preliminary data.</text>
</comment>
<dbReference type="SMART" id="SM00913">
    <property type="entry name" value="IBN_N"/>
    <property type="match status" value="1"/>
</dbReference>
<evidence type="ECO:0000256" key="5">
    <source>
        <dbReference type="ARBA" id="ARBA00022737"/>
    </source>
</evidence>
<evidence type="ECO:0000259" key="9">
    <source>
        <dbReference type="PROSITE" id="PS50166"/>
    </source>
</evidence>
<accession>A0A1B7TJV1</accession>
<dbReference type="Pfam" id="PF25574">
    <property type="entry name" value="TPR_IMB1"/>
    <property type="match status" value="2"/>
</dbReference>
<dbReference type="InterPro" id="IPR040122">
    <property type="entry name" value="Importin_beta"/>
</dbReference>
<gene>
    <name evidence="10" type="ORF">HANVADRAFT_50977</name>
</gene>
<dbReference type="GO" id="GO:0005634">
    <property type="term" value="C:nucleus"/>
    <property type="evidence" value="ECO:0007669"/>
    <property type="project" value="UniProtKB-ARBA"/>
</dbReference>
<dbReference type="InterPro" id="IPR057672">
    <property type="entry name" value="TPR_IPO4/5"/>
</dbReference>
<organism evidence="10 11">
    <name type="scientific">Hanseniaspora valbyensis NRRL Y-1626</name>
    <dbReference type="NCBI Taxonomy" id="766949"/>
    <lineage>
        <taxon>Eukaryota</taxon>
        <taxon>Fungi</taxon>
        <taxon>Dikarya</taxon>
        <taxon>Ascomycota</taxon>
        <taxon>Saccharomycotina</taxon>
        <taxon>Saccharomycetes</taxon>
        <taxon>Saccharomycodales</taxon>
        <taxon>Saccharomycodaceae</taxon>
        <taxon>Hanseniaspora</taxon>
    </lineage>
</organism>
<protein>
    <recommendedName>
        <fullName evidence="9">Importin N-terminal domain-containing protein</fullName>
    </recommendedName>
</protein>
<dbReference type="InterPro" id="IPR058584">
    <property type="entry name" value="IMB1_TNPO1-like_TPR"/>
</dbReference>
<feature type="compositionally biased region" description="Acidic residues" evidence="8">
    <location>
        <begin position="818"/>
        <end position="829"/>
    </location>
</feature>
<dbReference type="Proteomes" id="UP000092321">
    <property type="component" value="Unassembled WGS sequence"/>
</dbReference>
<dbReference type="AlphaFoldDB" id="A0A1B7TJV1"/>
<evidence type="ECO:0000256" key="6">
    <source>
        <dbReference type="ARBA" id="ARBA00022927"/>
    </source>
</evidence>
<keyword evidence="6" id="KW-0653">Protein transport</keyword>
<dbReference type="InterPro" id="IPR016024">
    <property type="entry name" value="ARM-type_fold"/>
</dbReference>
<dbReference type="GO" id="GO:0031267">
    <property type="term" value="F:small GTPase binding"/>
    <property type="evidence" value="ECO:0007669"/>
    <property type="project" value="InterPro"/>
</dbReference>
<keyword evidence="11" id="KW-1185">Reference proteome</keyword>
<evidence type="ECO:0000313" key="10">
    <source>
        <dbReference type="EMBL" id="OBA29032.1"/>
    </source>
</evidence>
<evidence type="ECO:0000256" key="2">
    <source>
        <dbReference type="ARBA" id="ARBA00004496"/>
    </source>
</evidence>
<dbReference type="PANTHER" id="PTHR10527">
    <property type="entry name" value="IMPORTIN BETA"/>
    <property type="match status" value="1"/>
</dbReference>
<sequence length="1114" mass="123731">MDQYLAKLAQCLQFIVSGKDLKETTVVLQKEIYNQPQCVPALVQLIMSGPEVDASVKTLAAVELRKQVYKHWDKLDETTSNGIKETLISNLFSIEQKNVRHAVARVIGEIGSIDIDNGKWDDLLPSLFQAASNPDTAVRETAMYVVLTIVETFITAIATSLNQFLDLLSITLLESAENTLETRCLSVQVFNLLGQLIDETIESIDPQIIQKYQSLFSPILLVLQTVIQKEDESKAQELFSSLNDFLLFNNKLAGNNVLEMIRACLQISANSDIDEEIRCHAIRFLTTSISYKKSKIIQAQLGSEITLAALKISSEEVDVEDELTNEDEANENEENTPVTLATRLLYFTCTELPPSQVTSLIISSIPEMLNSSNVFAKRAVFTALEVAVAGSPDYVLNHLDSKVIGAVLEGLKNDQPIVQLSALKALSSLSSELQSDVTKHYESFIPLIIQIIDNAKSVVIYRHATKALDGFLEFMSFDNISKFMQPLMEKLFSMLETSNSSKLRCEIVSAIGSAAFASGSAFIPYFNKSIEYLQNFIQPVTDLNALTEDDIELRALTFENVSTIGRAVKAEVFNAFAENLMQAAYQGIKCDNSRIREACYAFVGNMAKVYGKDFSPYLPTFMPEIYSTLKQEEYDINTDGLDLNNLDEEAIAQKFQVNTGVTFEKEVATAALTELVVATKEAFMPFVQDTVNILVEEVDATYGLKESMIITLWSVISGVIDTAYPELKNKFPKGIPAQSYISPEILNFVEIARKTSLETLPEEYEISVVISILESITEALNKYGAIILVSNNTDTAFLDTLCSQLVELLQGKHISQSLDDEYEEEEEEQAANMDVSESDSTLTNTVLEALTALSRVLTVQEFTTIFTSMQHLIFSLMSSSSKAKRSHVIGSVAEICLNLGHENPFITPLLEQFVNKLSSDKSLEVRGNAAYGVGVLVQNAVNVDVSSAYQPILKSLFEILTVANNKDLDEESTKEVVDRSIANSCGCLSRMILHNGSLIPLNATIPPLLEQLPLQDGYEEYEPIFEVLLDLFSKQDPIALENAPKVIDVLERVFAVDAERNELMKNTTIGRDLALDKMKQFSSDEIKQKVISLVQFLKSKYPEIIATKPHLQNI</sequence>
<proteinExistence type="predicted"/>
<feature type="domain" description="Importin N-terminal" evidence="9">
    <location>
        <begin position="46"/>
        <end position="93"/>
    </location>
</feature>
<keyword evidence="7" id="KW-0539">Nucleus</keyword>
<comment type="subcellular location">
    <subcellularLocation>
        <location evidence="2">Cytoplasm</location>
    </subcellularLocation>
    <subcellularLocation>
        <location evidence="1">Nucleus</location>
    </subcellularLocation>
</comment>
<evidence type="ECO:0000256" key="4">
    <source>
        <dbReference type="ARBA" id="ARBA00022490"/>
    </source>
</evidence>
<dbReference type="SUPFAM" id="SSF48371">
    <property type="entry name" value="ARM repeat"/>
    <property type="match status" value="2"/>
</dbReference>
<dbReference type="OrthoDB" id="7862313at2759"/>